<comment type="similarity">
    <text evidence="1">Belongs to the ABC transporter superfamily.</text>
</comment>
<name>A0A382PR15_9ZZZZ</name>
<gene>
    <name evidence="7" type="ORF">METZ01_LOCUS328530</name>
</gene>
<feature type="domain" description="ABC transporter" evidence="6">
    <location>
        <begin position="1"/>
        <end position="216"/>
    </location>
</feature>
<dbReference type="SMART" id="SM00382">
    <property type="entry name" value="AAA"/>
    <property type="match status" value="1"/>
</dbReference>
<sequence>MNDITFDLSKNDILGVLGRNGMGKSTLIRVLSGLIKPSDGTIELIGENITNYPPHVRAQKRITTIVQGRGIFPKLSVHENLLMGVICQKRQPNNHLEEVFSYFPVLSDRTSQTAGTLSGGEQQMLAIGRAIMSDPEIMLLDEPSDGIMPTLVEEITSTLKKINKSKNISMIIVEQNVPMVFSLTDNCIILEKGRIVISGKKSEVENSQIMKQYLAI</sequence>
<dbReference type="InterPro" id="IPR003439">
    <property type="entry name" value="ABC_transporter-like_ATP-bd"/>
</dbReference>
<evidence type="ECO:0000256" key="1">
    <source>
        <dbReference type="ARBA" id="ARBA00005417"/>
    </source>
</evidence>
<dbReference type="CDD" id="cd03224">
    <property type="entry name" value="ABC_TM1139_LivF_branched"/>
    <property type="match status" value="1"/>
</dbReference>
<keyword evidence="5" id="KW-0029">Amino-acid transport</keyword>
<dbReference type="SUPFAM" id="SSF52540">
    <property type="entry name" value="P-loop containing nucleoside triphosphate hydrolases"/>
    <property type="match status" value="1"/>
</dbReference>
<accession>A0A382PR15</accession>
<evidence type="ECO:0000259" key="6">
    <source>
        <dbReference type="PROSITE" id="PS50893"/>
    </source>
</evidence>
<dbReference type="PROSITE" id="PS00211">
    <property type="entry name" value="ABC_TRANSPORTER_1"/>
    <property type="match status" value="1"/>
</dbReference>
<keyword evidence="4" id="KW-0067">ATP-binding</keyword>
<evidence type="ECO:0000256" key="5">
    <source>
        <dbReference type="ARBA" id="ARBA00022970"/>
    </source>
</evidence>
<evidence type="ECO:0000256" key="3">
    <source>
        <dbReference type="ARBA" id="ARBA00022741"/>
    </source>
</evidence>
<dbReference type="GO" id="GO:0015807">
    <property type="term" value="P:L-amino acid transport"/>
    <property type="evidence" value="ECO:0007669"/>
    <property type="project" value="TreeGrafter"/>
</dbReference>
<dbReference type="GO" id="GO:0005524">
    <property type="term" value="F:ATP binding"/>
    <property type="evidence" value="ECO:0007669"/>
    <property type="project" value="UniProtKB-KW"/>
</dbReference>
<dbReference type="InterPro" id="IPR052156">
    <property type="entry name" value="BCAA_Transport_ATP-bd_LivF"/>
</dbReference>
<dbReference type="PANTHER" id="PTHR43820:SF4">
    <property type="entry name" value="HIGH-AFFINITY BRANCHED-CHAIN AMINO ACID TRANSPORT ATP-BINDING PROTEIN LIVF"/>
    <property type="match status" value="1"/>
</dbReference>
<reference evidence="7" key="1">
    <citation type="submission" date="2018-05" db="EMBL/GenBank/DDBJ databases">
        <authorList>
            <person name="Lanie J.A."/>
            <person name="Ng W.-L."/>
            <person name="Kazmierczak K.M."/>
            <person name="Andrzejewski T.M."/>
            <person name="Davidsen T.M."/>
            <person name="Wayne K.J."/>
            <person name="Tettelin H."/>
            <person name="Glass J.I."/>
            <person name="Rusch D."/>
            <person name="Podicherti R."/>
            <person name="Tsui H.-C.T."/>
            <person name="Winkler M.E."/>
        </authorList>
    </citation>
    <scope>NUCLEOTIDE SEQUENCE</scope>
</reference>
<protein>
    <recommendedName>
        <fullName evidence="6">ABC transporter domain-containing protein</fullName>
    </recommendedName>
</protein>
<dbReference type="AlphaFoldDB" id="A0A382PR15"/>
<dbReference type="GO" id="GO:0015658">
    <property type="term" value="F:branched-chain amino acid transmembrane transporter activity"/>
    <property type="evidence" value="ECO:0007669"/>
    <property type="project" value="TreeGrafter"/>
</dbReference>
<dbReference type="GO" id="GO:0016887">
    <property type="term" value="F:ATP hydrolysis activity"/>
    <property type="evidence" value="ECO:0007669"/>
    <property type="project" value="InterPro"/>
</dbReference>
<dbReference type="Pfam" id="PF00005">
    <property type="entry name" value="ABC_tran"/>
    <property type="match status" value="1"/>
</dbReference>
<dbReference type="InterPro" id="IPR017871">
    <property type="entry name" value="ABC_transporter-like_CS"/>
</dbReference>
<dbReference type="InterPro" id="IPR027417">
    <property type="entry name" value="P-loop_NTPase"/>
</dbReference>
<dbReference type="InterPro" id="IPR003593">
    <property type="entry name" value="AAA+_ATPase"/>
</dbReference>
<evidence type="ECO:0000256" key="4">
    <source>
        <dbReference type="ARBA" id="ARBA00022840"/>
    </source>
</evidence>
<keyword evidence="3" id="KW-0547">Nucleotide-binding</keyword>
<dbReference type="EMBL" id="UINC01109096">
    <property type="protein sequence ID" value="SVC75676.1"/>
    <property type="molecule type" value="Genomic_DNA"/>
</dbReference>
<dbReference type="Gene3D" id="3.40.50.300">
    <property type="entry name" value="P-loop containing nucleotide triphosphate hydrolases"/>
    <property type="match status" value="1"/>
</dbReference>
<proteinExistence type="inferred from homology"/>
<evidence type="ECO:0000256" key="2">
    <source>
        <dbReference type="ARBA" id="ARBA00022448"/>
    </source>
</evidence>
<keyword evidence="2" id="KW-0813">Transport</keyword>
<dbReference type="PROSITE" id="PS50893">
    <property type="entry name" value="ABC_TRANSPORTER_2"/>
    <property type="match status" value="1"/>
</dbReference>
<dbReference type="PANTHER" id="PTHR43820">
    <property type="entry name" value="HIGH-AFFINITY BRANCHED-CHAIN AMINO ACID TRANSPORT ATP-BINDING PROTEIN LIVF"/>
    <property type="match status" value="1"/>
</dbReference>
<organism evidence="7">
    <name type="scientific">marine metagenome</name>
    <dbReference type="NCBI Taxonomy" id="408172"/>
    <lineage>
        <taxon>unclassified sequences</taxon>
        <taxon>metagenomes</taxon>
        <taxon>ecological metagenomes</taxon>
    </lineage>
</organism>
<evidence type="ECO:0000313" key="7">
    <source>
        <dbReference type="EMBL" id="SVC75676.1"/>
    </source>
</evidence>